<feature type="region of interest" description="Disordered" evidence="3">
    <location>
        <begin position="1"/>
        <end position="20"/>
    </location>
</feature>
<name>A0A2G8S757_9APHY</name>
<proteinExistence type="predicted"/>
<dbReference type="PRINTS" id="PR00503">
    <property type="entry name" value="BROMODOMAIN"/>
</dbReference>
<keyword evidence="1 2" id="KW-0103">Bromodomain</keyword>
<dbReference type="PANTHER" id="PTHR22880:SF225">
    <property type="entry name" value="BROMODOMAIN-CONTAINING PROTEIN BET-1-RELATED"/>
    <property type="match status" value="1"/>
</dbReference>
<evidence type="ECO:0000256" key="3">
    <source>
        <dbReference type="SAM" id="MobiDB-lite"/>
    </source>
</evidence>
<protein>
    <recommendedName>
        <fullName evidence="4">Bromo domain-containing protein</fullName>
    </recommendedName>
</protein>
<feature type="domain" description="Bromo" evidence="4">
    <location>
        <begin position="77"/>
        <end position="161"/>
    </location>
</feature>
<sequence length="440" mass="49602">MSTPLDPLSPQSHIAVTPPAIRGSPSVLVPRLFKTGSPPPAPISPPPNGNIPAEPPGPSTFSAAQWCFSSSIIRTLRRMKTAGPFLNPVDPLELGIPHYPQVIERPMDFSTIERKLAASYPSKPDPNPTYARYYRVDQFVQDVRLVFANSVKFNGPEHPVTRMGKQVERIFDKQIKQMRPRKRYEPSVHPEAPMPVAGPPLFPPPSSSTSSPPSSPPPKKRARRPPVPVVLVIRRNKEPTGRPKREIRPPPRKDVLYTATSPALFKDKAPKNAVAAEQLKFCEKIWKELHQKQHYWVAHAFYRPVDPVNMGIPEYPNFVKKPMDLSTMKKKLDAGEYSTAEKFRDDFKLMIKNCTTFNPPSNPVHEAGKALQHLFDEKWKNLPVPRSHDASDEEDEDNDESGDERARMEGMIADMESQIATMKNNLATLERNGKEETKRD</sequence>
<feature type="region of interest" description="Disordered" evidence="3">
    <location>
        <begin position="174"/>
        <end position="229"/>
    </location>
</feature>
<dbReference type="GO" id="GO:0005634">
    <property type="term" value="C:nucleus"/>
    <property type="evidence" value="ECO:0007669"/>
    <property type="project" value="TreeGrafter"/>
</dbReference>
<feature type="compositionally biased region" description="Basic and acidic residues" evidence="3">
    <location>
        <begin position="235"/>
        <end position="253"/>
    </location>
</feature>
<keyword evidence="6" id="KW-1185">Reference proteome</keyword>
<dbReference type="SMART" id="SM00297">
    <property type="entry name" value="BROMO"/>
    <property type="match status" value="2"/>
</dbReference>
<dbReference type="Pfam" id="PF00439">
    <property type="entry name" value="Bromodomain"/>
    <property type="match status" value="2"/>
</dbReference>
<organism evidence="5 6">
    <name type="scientific">Ganoderma sinense ZZ0214-1</name>
    <dbReference type="NCBI Taxonomy" id="1077348"/>
    <lineage>
        <taxon>Eukaryota</taxon>
        <taxon>Fungi</taxon>
        <taxon>Dikarya</taxon>
        <taxon>Basidiomycota</taxon>
        <taxon>Agaricomycotina</taxon>
        <taxon>Agaricomycetes</taxon>
        <taxon>Polyporales</taxon>
        <taxon>Polyporaceae</taxon>
        <taxon>Ganoderma</taxon>
    </lineage>
</organism>
<dbReference type="Gene3D" id="1.20.920.10">
    <property type="entry name" value="Bromodomain-like"/>
    <property type="match status" value="2"/>
</dbReference>
<gene>
    <name evidence="5" type="ORF">GSI_09430</name>
</gene>
<dbReference type="OrthoDB" id="21449at2759"/>
<dbReference type="STRING" id="1077348.A0A2G8S757"/>
<dbReference type="Proteomes" id="UP000230002">
    <property type="component" value="Unassembled WGS sequence"/>
</dbReference>
<feature type="compositionally biased region" description="Polar residues" evidence="3">
    <location>
        <begin position="1"/>
        <end position="14"/>
    </location>
</feature>
<evidence type="ECO:0000313" key="6">
    <source>
        <dbReference type="Proteomes" id="UP000230002"/>
    </source>
</evidence>
<accession>A0A2G8S757</accession>
<evidence type="ECO:0000256" key="2">
    <source>
        <dbReference type="PROSITE-ProRule" id="PRU00035"/>
    </source>
</evidence>
<dbReference type="PROSITE" id="PS50014">
    <property type="entry name" value="BROMODOMAIN_2"/>
    <property type="match status" value="2"/>
</dbReference>
<comment type="caution">
    <text evidence="5">The sequence shown here is derived from an EMBL/GenBank/DDBJ whole genome shotgun (WGS) entry which is preliminary data.</text>
</comment>
<feature type="compositionally biased region" description="Basic and acidic residues" evidence="3">
    <location>
        <begin position="431"/>
        <end position="440"/>
    </location>
</feature>
<dbReference type="GO" id="GO:0006355">
    <property type="term" value="P:regulation of DNA-templated transcription"/>
    <property type="evidence" value="ECO:0007669"/>
    <property type="project" value="TreeGrafter"/>
</dbReference>
<dbReference type="EMBL" id="AYKW01000023">
    <property type="protein sequence ID" value="PIL29378.1"/>
    <property type="molecule type" value="Genomic_DNA"/>
</dbReference>
<dbReference type="PANTHER" id="PTHR22880">
    <property type="entry name" value="FALZ-RELATED BROMODOMAIN-CONTAINING PROTEINS"/>
    <property type="match status" value="1"/>
</dbReference>
<feature type="region of interest" description="Disordered" evidence="3">
    <location>
        <begin position="382"/>
        <end position="440"/>
    </location>
</feature>
<dbReference type="SUPFAM" id="SSF47370">
    <property type="entry name" value="Bromodomain"/>
    <property type="match status" value="2"/>
</dbReference>
<feature type="compositionally biased region" description="Pro residues" evidence="3">
    <location>
        <begin position="192"/>
        <end position="206"/>
    </location>
</feature>
<evidence type="ECO:0000313" key="5">
    <source>
        <dbReference type="EMBL" id="PIL29378.1"/>
    </source>
</evidence>
<evidence type="ECO:0000256" key="1">
    <source>
        <dbReference type="ARBA" id="ARBA00023117"/>
    </source>
</evidence>
<feature type="compositionally biased region" description="Polar residues" evidence="3">
    <location>
        <begin position="418"/>
        <end position="427"/>
    </location>
</feature>
<dbReference type="InterPro" id="IPR001487">
    <property type="entry name" value="Bromodomain"/>
</dbReference>
<dbReference type="GO" id="GO:0000785">
    <property type="term" value="C:chromatin"/>
    <property type="evidence" value="ECO:0007669"/>
    <property type="project" value="TreeGrafter"/>
</dbReference>
<dbReference type="InterPro" id="IPR036427">
    <property type="entry name" value="Bromodomain-like_sf"/>
</dbReference>
<dbReference type="GO" id="GO:0006338">
    <property type="term" value="P:chromatin remodeling"/>
    <property type="evidence" value="ECO:0007669"/>
    <property type="project" value="TreeGrafter"/>
</dbReference>
<evidence type="ECO:0000259" key="4">
    <source>
        <dbReference type="PROSITE" id="PS50014"/>
    </source>
</evidence>
<dbReference type="InterPro" id="IPR050935">
    <property type="entry name" value="Bromo_chromatin_reader"/>
</dbReference>
<feature type="region of interest" description="Disordered" evidence="3">
    <location>
        <begin position="30"/>
        <end position="56"/>
    </location>
</feature>
<feature type="region of interest" description="Disordered" evidence="3">
    <location>
        <begin position="234"/>
        <end position="253"/>
    </location>
</feature>
<feature type="compositionally biased region" description="Pro residues" evidence="3">
    <location>
        <begin position="37"/>
        <end position="56"/>
    </location>
</feature>
<feature type="domain" description="Bromo" evidence="4">
    <location>
        <begin position="293"/>
        <end position="365"/>
    </location>
</feature>
<dbReference type="AlphaFoldDB" id="A0A2G8S757"/>
<feature type="compositionally biased region" description="Acidic residues" evidence="3">
    <location>
        <begin position="391"/>
        <end position="402"/>
    </location>
</feature>
<reference evidence="5 6" key="1">
    <citation type="journal article" date="2015" name="Sci. Rep.">
        <title>Chromosome-level genome map provides insights into diverse defense mechanisms in the medicinal fungus Ganoderma sinense.</title>
        <authorList>
            <person name="Zhu Y."/>
            <person name="Xu J."/>
            <person name="Sun C."/>
            <person name="Zhou S."/>
            <person name="Xu H."/>
            <person name="Nelson D.R."/>
            <person name="Qian J."/>
            <person name="Song J."/>
            <person name="Luo H."/>
            <person name="Xiang L."/>
            <person name="Li Y."/>
            <person name="Xu Z."/>
            <person name="Ji A."/>
            <person name="Wang L."/>
            <person name="Lu S."/>
            <person name="Hayward A."/>
            <person name="Sun W."/>
            <person name="Li X."/>
            <person name="Schwartz D.C."/>
            <person name="Wang Y."/>
            <person name="Chen S."/>
        </authorList>
    </citation>
    <scope>NUCLEOTIDE SEQUENCE [LARGE SCALE GENOMIC DNA]</scope>
    <source>
        <strain evidence="5 6">ZZ0214-1</strain>
    </source>
</reference>